<protein>
    <submittedName>
        <fullName evidence="2">Uncharacterized protein</fullName>
    </submittedName>
</protein>
<feature type="transmembrane region" description="Helical" evidence="1">
    <location>
        <begin position="187"/>
        <end position="213"/>
    </location>
</feature>
<dbReference type="Proteomes" id="UP000177382">
    <property type="component" value="Unassembled WGS sequence"/>
</dbReference>
<feature type="transmembrane region" description="Helical" evidence="1">
    <location>
        <begin position="282"/>
        <end position="298"/>
    </location>
</feature>
<evidence type="ECO:0000313" key="2">
    <source>
        <dbReference type="EMBL" id="OGM15484.1"/>
    </source>
</evidence>
<name>A0A1F7XKA7_9BACT</name>
<dbReference type="STRING" id="1802485.A2V97_00435"/>
<evidence type="ECO:0000256" key="1">
    <source>
        <dbReference type="SAM" id="Phobius"/>
    </source>
</evidence>
<keyword evidence="1" id="KW-0472">Membrane</keyword>
<keyword evidence="1" id="KW-0812">Transmembrane</keyword>
<reference evidence="2 3" key="1">
    <citation type="journal article" date="2016" name="Nat. Commun.">
        <title>Thousands of microbial genomes shed light on interconnected biogeochemical processes in an aquifer system.</title>
        <authorList>
            <person name="Anantharaman K."/>
            <person name="Brown C.T."/>
            <person name="Hug L.A."/>
            <person name="Sharon I."/>
            <person name="Castelle C.J."/>
            <person name="Probst A.J."/>
            <person name="Thomas B.C."/>
            <person name="Singh A."/>
            <person name="Wilkins M.J."/>
            <person name="Karaoz U."/>
            <person name="Brodie E.L."/>
            <person name="Williams K.H."/>
            <person name="Hubbard S.S."/>
            <person name="Banfield J.F."/>
        </authorList>
    </citation>
    <scope>NUCLEOTIDE SEQUENCE [LARGE SCALE GENOMIC DNA]</scope>
</reference>
<organism evidence="2 3">
    <name type="scientific">Candidatus Woesebacteria bacterium RBG_16_42_24</name>
    <dbReference type="NCBI Taxonomy" id="1802485"/>
    <lineage>
        <taxon>Bacteria</taxon>
        <taxon>Candidatus Woeseibacteriota</taxon>
    </lineage>
</organism>
<feature type="transmembrane region" description="Helical" evidence="1">
    <location>
        <begin position="310"/>
        <end position="326"/>
    </location>
</feature>
<feature type="transmembrane region" description="Helical" evidence="1">
    <location>
        <begin position="376"/>
        <end position="397"/>
    </location>
</feature>
<comment type="caution">
    <text evidence="2">The sequence shown here is derived from an EMBL/GenBank/DDBJ whole genome shotgun (WGS) entry which is preliminary data.</text>
</comment>
<dbReference type="AlphaFoldDB" id="A0A1F7XKA7"/>
<gene>
    <name evidence="2" type="ORF">A2V97_00435</name>
</gene>
<feature type="transmembrane region" description="Helical" evidence="1">
    <location>
        <begin position="143"/>
        <end position="167"/>
    </location>
</feature>
<feature type="transmembrane region" description="Helical" evidence="1">
    <location>
        <begin position="9"/>
        <end position="25"/>
    </location>
</feature>
<dbReference type="Pfam" id="PF13687">
    <property type="entry name" value="DUF4153"/>
    <property type="match status" value="1"/>
</dbReference>
<feature type="transmembrane region" description="Helical" evidence="1">
    <location>
        <begin position="82"/>
        <end position="99"/>
    </location>
</feature>
<sequence length="509" mass="59156">MKNLTGRGKVYAAICLLSLVFSYLIVTLNYFPYLGIALSFLVFLLFSYKYKVGKQKDTKLYFVFAILFSLLVFIRGEPLTTFFNLVAAIFFGFLMLLPGQEKNLGFTDQIYAPFLFVLKSVFTRSDYYLEFEKKTGNSKIVKWAEVAFGILIAILLMAIVLPLLSSANPFFQKIVLDSWNFFKLDNLLRLIGLQTAFIWLVRVGFFVFFIFMIPKVISLINKNDDYSLPSEFKKENLPLLIPKLILAIILIVFFVTQLQFYFATDETLRSLGLSHSQHTREVFTQLSLVAGIVLLLVYNSRQESSFGKLINWMLVVQGIFLTLMAFKSDFEYINAWGLTYRRLYGLTFATWITGIFVLFFENFRHKNVAALFVKKTIIFSGVILLAVNVLNFDYLIYHFQKARTGQGIDYTYLSMLSADSLSYKEQIVKLEEMSDVDSYSLDVYDNKNPLIIIHKIENLQNKYSKFDLRTMNLLDFWQYQQIKSQDTKQLRADYEDTLKILNEVRKKSL</sequence>
<keyword evidence="1" id="KW-1133">Transmembrane helix</keyword>
<feature type="transmembrane region" description="Helical" evidence="1">
    <location>
        <begin position="31"/>
        <end position="48"/>
    </location>
</feature>
<evidence type="ECO:0000313" key="3">
    <source>
        <dbReference type="Proteomes" id="UP000177382"/>
    </source>
</evidence>
<proteinExistence type="predicted"/>
<feature type="transmembrane region" description="Helical" evidence="1">
    <location>
        <begin position="60"/>
        <end position="76"/>
    </location>
</feature>
<feature type="transmembrane region" description="Helical" evidence="1">
    <location>
        <begin position="240"/>
        <end position="262"/>
    </location>
</feature>
<accession>A0A1F7XKA7</accession>
<dbReference type="InterPro" id="IPR025291">
    <property type="entry name" value="DUF4153"/>
</dbReference>
<dbReference type="EMBL" id="MGFX01000004">
    <property type="protein sequence ID" value="OGM15484.1"/>
    <property type="molecule type" value="Genomic_DNA"/>
</dbReference>
<feature type="transmembrane region" description="Helical" evidence="1">
    <location>
        <begin position="346"/>
        <end position="364"/>
    </location>
</feature>